<reference evidence="1 2" key="1">
    <citation type="submission" date="2016-03" db="EMBL/GenBank/DDBJ databases">
        <authorList>
            <consortium name="Pathogen Informatics"/>
        </authorList>
    </citation>
    <scope>NUCLEOTIDE SEQUENCE [LARGE SCALE GENOMIC DNA]</scope>
    <source>
        <strain evidence="1 2">NCTC13364</strain>
    </source>
</reference>
<evidence type="ECO:0008006" key="3">
    <source>
        <dbReference type="Google" id="ProtNLM"/>
    </source>
</evidence>
<dbReference type="EMBL" id="FKBS01000014">
    <property type="protein sequence ID" value="SAI26073.1"/>
    <property type="molecule type" value="Genomic_DNA"/>
</dbReference>
<dbReference type="AlphaFoldDB" id="A0A157NXR0"/>
<accession>A0A157NXR0</accession>
<proteinExistence type="predicted"/>
<organism evidence="1 2">
    <name type="scientific">Bordetella ansorpii</name>
    <dbReference type="NCBI Taxonomy" id="288768"/>
    <lineage>
        <taxon>Bacteria</taxon>
        <taxon>Pseudomonadati</taxon>
        <taxon>Pseudomonadota</taxon>
        <taxon>Betaproteobacteria</taxon>
        <taxon>Burkholderiales</taxon>
        <taxon>Alcaligenaceae</taxon>
        <taxon>Bordetella</taxon>
    </lineage>
</organism>
<dbReference type="Proteomes" id="UP000077037">
    <property type="component" value="Unassembled WGS sequence"/>
</dbReference>
<evidence type="ECO:0000313" key="2">
    <source>
        <dbReference type="Proteomes" id="UP000077037"/>
    </source>
</evidence>
<gene>
    <name evidence="1" type="ORF">SAMEA1982600_02053</name>
</gene>
<name>A0A157NXR0_9BORD</name>
<evidence type="ECO:0000313" key="1">
    <source>
        <dbReference type="EMBL" id="SAI26073.1"/>
    </source>
</evidence>
<protein>
    <recommendedName>
        <fullName evidence="3">DUF2778 domain-containing protein</fullName>
    </recommendedName>
</protein>
<dbReference type="RefSeq" id="WP_066411170.1">
    <property type="nucleotide sequence ID" value="NZ_FKBS01000014.1"/>
</dbReference>
<sequence>MIPDMTYDGQVLAWGGHGKFRATSGMPKHQIPSESCTPDAGPVPPGLYKVFLANQGTAKDDGRNLCNLAPSWGIQQIPRGEAAGSCEEYWANWGTYRARMEAADTATRNRCSVVRGGFYLHDSIKGFSHGCIEVEQRIFPLLLGFAKSSGRSTVLLKVDYVPNRATNGGTKVGG</sequence>
<dbReference type="OrthoDB" id="7059619at2"/>